<sequence length="680" mass="75554">MLVALSALFLSPFLILTHFNSHARAKMLFSNCSTDDLYAIGSPFESNLFKLLASLNRDALINGAFSNDSVGDSQDKIYGLVMCFQDSTLANCIDCLRDATSNMTQPCFNSATATVFYESCVLSYSRQDFFSVADHSINVKHCLYSGADVFNGRTKSLKSLRQALANASATTPHAPGMVSTSTAMVNGMEMTVLMQCTRDLSPQECEKCITYGMSRWENCTFNGTTVRMKLMERNCYIRYDLSNELHVSSFPERLVSSPPPLPPTPSLPPPIEGTSKGSKLNLAETISIVLVVVVAILAVFGFCFWRRKGSLRKHSNDDDNTMHPQENVETELEYILNPNAEYQVYNLTTLKIATDNFSDVNTLGKGGFGPVYKGTLPDSREIAVKRLSGSSVQGIREFKNEVDFLAKLKHKNLVQLLGCCITKQEKLLCYEYLPNGSLDKIIFANNAKRVDLGWKIRHKIIEGITRGLHYLHEESRLKIIHRDLKVSNILLDKDMNPKISDFGLARFFEEDQTHKDTSVIAGTFGYMAPEYILHGNFSAKSDVYSFGVLLLEIIIGQKNSSFSGSARMSNLIDHTMMHWKNGTISELKDPILEEEFIEEIKRCVHVALLCAQEDPVDRPNMETVKNMLGSPSIVIPDVPSPSTSSLNWLANSRIRDNASTTDSSTSGSQDGSCAIISPQE</sequence>
<feature type="compositionally biased region" description="Pro residues" evidence="13">
    <location>
        <begin position="257"/>
        <end position="271"/>
    </location>
</feature>
<evidence type="ECO:0000256" key="15">
    <source>
        <dbReference type="SAM" id="SignalP"/>
    </source>
</evidence>
<evidence type="ECO:0000256" key="6">
    <source>
        <dbReference type="ARBA" id="ARBA00022737"/>
    </source>
</evidence>
<comment type="subcellular location">
    <subcellularLocation>
        <location evidence="1">Membrane</location>
        <topology evidence="1">Single-pass membrane protein</topology>
    </subcellularLocation>
</comment>
<feature type="domain" description="Gnk2-homologous" evidence="17">
    <location>
        <begin position="137"/>
        <end position="244"/>
    </location>
</feature>
<feature type="transmembrane region" description="Helical" evidence="14">
    <location>
        <begin position="286"/>
        <end position="305"/>
    </location>
</feature>
<dbReference type="InterPro" id="IPR038408">
    <property type="entry name" value="GNK2_sf"/>
</dbReference>
<dbReference type="GO" id="GO:0004674">
    <property type="term" value="F:protein serine/threonine kinase activity"/>
    <property type="evidence" value="ECO:0007669"/>
    <property type="project" value="UniProtKB-KW"/>
</dbReference>
<evidence type="ECO:0000256" key="2">
    <source>
        <dbReference type="ARBA" id="ARBA00022527"/>
    </source>
</evidence>
<feature type="region of interest" description="Disordered" evidence="13">
    <location>
        <begin position="657"/>
        <end position="680"/>
    </location>
</feature>
<dbReference type="EMBL" id="JAMQYH010000004">
    <property type="protein sequence ID" value="KAJ1689257.1"/>
    <property type="molecule type" value="Genomic_DNA"/>
</dbReference>
<keyword evidence="6" id="KW-0677">Repeat</keyword>
<dbReference type="PANTHER" id="PTHR27002:SF181">
    <property type="entry name" value="RECEPTOR-LIKE SERINE_THREONINE-PROTEIN KINASE"/>
    <property type="match status" value="1"/>
</dbReference>
<keyword evidence="12" id="KW-0325">Glycoprotein</keyword>
<dbReference type="CDD" id="cd14066">
    <property type="entry name" value="STKc_IRAK"/>
    <property type="match status" value="1"/>
</dbReference>
<evidence type="ECO:0000256" key="3">
    <source>
        <dbReference type="ARBA" id="ARBA00022679"/>
    </source>
</evidence>
<dbReference type="Proteomes" id="UP001151287">
    <property type="component" value="Unassembled WGS sequence"/>
</dbReference>
<keyword evidence="4 14" id="KW-0812">Transmembrane</keyword>
<evidence type="ECO:0000256" key="1">
    <source>
        <dbReference type="ARBA" id="ARBA00004167"/>
    </source>
</evidence>
<evidence type="ECO:0000256" key="4">
    <source>
        <dbReference type="ARBA" id="ARBA00022692"/>
    </source>
</evidence>
<dbReference type="SUPFAM" id="SSF56112">
    <property type="entry name" value="Protein kinase-like (PK-like)"/>
    <property type="match status" value="1"/>
</dbReference>
<dbReference type="SMART" id="SM00220">
    <property type="entry name" value="S_TKc"/>
    <property type="match status" value="1"/>
</dbReference>
<dbReference type="InterPro" id="IPR002902">
    <property type="entry name" value="GNK2"/>
</dbReference>
<dbReference type="FunFam" id="3.30.200.20:FF:000142">
    <property type="entry name" value="Cysteine-rich receptor-like protein kinase 10"/>
    <property type="match status" value="1"/>
</dbReference>
<evidence type="ECO:0000256" key="13">
    <source>
        <dbReference type="SAM" id="MobiDB-lite"/>
    </source>
</evidence>
<feature type="chain" id="PRO_5040196420" evidence="15">
    <location>
        <begin position="26"/>
        <end position="680"/>
    </location>
</feature>
<reference evidence="18" key="1">
    <citation type="journal article" date="2022" name="Cell">
        <title>Repeat-based holocentromeres influence genome architecture and karyotype evolution.</title>
        <authorList>
            <person name="Hofstatter P.G."/>
            <person name="Thangavel G."/>
            <person name="Lux T."/>
            <person name="Neumann P."/>
            <person name="Vondrak T."/>
            <person name="Novak P."/>
            <person name="Zhang M."/>
            <person name="Costa L."/>
            <person name="Castellani M."/>
            <person name="Scott A."/>
            <person name="Toegelov H."/>
            <person name="Fuchs J."/>
            <person name="Mata-Sucre Y."/>
            <person name="Dias Y."/>
            <person name="Vanzela A.L.L."/>
            <person name="Huettel B."/>
            <person name="Almeida C.C.S."/>
            <person name="Simkova H."/>
            <person name="Souza G."/>
            <person name="Pedrosa-Harand A."/>
            <person name="Macas J."/>
            <person name="Mayer K.F.X."/>
            <person name="Houben A."/>
            <person name="Marques A."/>
        </authorList>
    </citation>
    <scope>NUCLEOTIDE SEQUENCE</scope>
    <source>
        <tissue evidence="18">Leaves</tissue>
    </source>
</reference>
<feature type="domain" description="Protein kinase" evidence="16">
    <location>
        <begin position="357"/>
        <end position="633"/>
    </location>
</feature>
<dbReference type="PANTHER" id="PTHR27002">
    <property type="entry name" value="RECEPTOR-LIKE SERINE/THREONINE-PROTEIN KINASE SD1-8"/>
    <property type="match status" value="1"/>
</dbReference>
<accession>A0A9Q0C8P8</accession>
<dbReference type="Gene3D" id="3.30.200.20">
    <property type="entry name" value="Phosphorylase Kinase, domain 1"/>
    <property type="match status" value="1"/>
</dbReference>
<dbReference type="InterPro" id="IPR008271">
    <property type="entry name" value="Ser/Thr_kinase_AS"/>
</dbReference>
<dbReference type="FunFam" id="1.10.510.10:FF:000129">
    <property type="entry name" value="cysteine-rich receptor-like protein kinase 10"/>
    <property type="match status" value="1"/>
</dbReference>
<dbReference type="InterPro" id="IPR000719">
    <property type="entry name" value="Prot_kinase_dom"/>
</dbReference>
<evidence type="ECO:0000313" key="18">
    <source>
        <dbReference type="EMBL" id="KAJ1689257.1"/>
    </source>
</evidence>
<evidence type="ECO:0000259" key="16">
    <source>
        <dbReference type="PROSITE" id="PS50011"/>
    </source>
</evidence>
<keyword evidence="19" id="KW-1185">Reference proteome</keyword>
<dbReference type="Gene3D" id="3.30.430.20">
    <property type="entry name" value="Gnk2 domain, C-X8-C-X2-C motif"/>
    <property type="match status" value="2"/>
</dbReference>
<proteinExistence type="predicted"/>
<keyword evidence="7" id="KW-0547">Nucleotide-binding</keyword>
<feature type="domain" description="Gnk2-homologous" evidence="17">
    <location>
        <begin position="25"/>
        <end position="129"/>
    </location>
</feature>
<dbReference type="Gene3D" id="1.10.510.10">
    <property type="entry name" value="Transferase(Phosphotransferase) domain 1"/>
    <property type="match status" value="1"/>
</dbReference>
<keyword evidence="2" id="KW-0723">Serine/threonine-protein kinase</keyword>
<dbReference type="InterPro" id="IPR011009">
    <property type="entry name" value="Kinase-like_dom_sf"/>
</dbReference>
<evidence type="ECO:0000256" key="9">
    <source>
        <dbReference type="ARBA" id="ARBA00022840"/>
    </source>
</evidence>
<evidence type="ECO:0000256" key="5">
    <source>
        <dbReference type="ARBA" id="ARBA00022729"/>
    </source>
</evidence>
<comment type="caution">
    <text evidence="18">The sequence shown here is derived from an EMBL/GenBank/DDBJ whole genome shotgun (WGS) entry which is preliminary data.</text>
</comment>
<dbReference type="PROSITE" id="PS51473">
    <property type="entry name" value="GNK2"/>
    <property type="match status" value="2"/>
</dbReference>
<dbReference type="GO" id="GO:0005524">
    <property type="term" value="F:ATP binding"/>
    <property type="evidence" value="ECO:0007669"/>
    <property type="project" value="UniProtKB-KW"/>
</dbReference>
<dbReference type="AlphaFoldDB" id="A0A9Q0C8P8"/>
<dbReference type="PROSITE" id="PS50011">
    <property type="entry name" value="PROTEIN_KINASE_DOM"/>
    <property type="match status" value="1"/>
</dbReference>
<dbReference type="GO" id="GO:0006950">
    <property type="term" value="P:response to stress"/>
    <property type="evidence" value="ECO:0007669"/>
    <property type="project" value="UniProtKB-ARBA"/>
</dbReference>
<feature type="compositionally biased region" description="Low complexity" evidence="13">
    <location>
        <begin position="659"/>
        <end position="672"/>
    </location>
</feature>
<evidence type="ECO:0000256" key="11">
    <source>
        <dbReference type="ARBA" id="ARBA00023136"/>
    </source>
</evidence>
<evidence type="ECO:0000256" key="10">
    <source>
        <dbReference type="ARBA" id="ARBA00022989"/>
    </source>
</evidence>
<protein>
    <submittedName>
        <fullName evidence="18">Uncharacterized protein</fullName>
    </submittedName>
</protein>
<evidence type="ECO:0000256" key="7">
    <source>
        <dbReference type="ARBA" id="ARBA00022741"/>
    </source>
</evidence>
<feature type="signal peptide" evidence="15">
    <location>
        <begin position="1"/>
        <end position="25"/>
    </location>
</feature>
<feature type="region of interest" description="Disordered" evidence="13">
    <location>
        <begin position="252"/>
        <end position="275"/>
    </location>
</feature>
<dbReference type="OrthoDB" id="687966at2759"/>
<keyword evidence="8" id="KW-0418">Kinase</keyword>
<keyword evidence="10 14" id="KW-1133">Transmembrane helix</keyword>
<dbReference type="GO" id="GO:0005886">
    <property type="term" value="C:plasma membrane"/>
    <property type="evidence" value="ECO:0007669"/>
    <property type="project" value="TreeGrafter"/>
</dbReference>
<dbReference type="PROSITE" id="PS00108">
    <property type="entry name" value="PROTEIN_KINASE_ST"/>
    <property type="match status" value="1"/>
</dbReference>
<keyword evidence="5 15" id="KW-0732">Signal</keyword>
<keyword evidence="9" id="KW-0067">ATP-binding</keyword>
<dbReference type="Pfam" id="PF00069">
    <property type="entry name" value="Pkinase"/>
    <property type="match status" value="1"/>
</dbReference>
<gene>
    <name evidence="18" type="ORF">LUZ63_013412</name>
</gene>
<evidence type="ECO:0000259" key="17">
    <source>
        <dbReference type="PROSITE" id="PS51473"/>
    </source>
</evidence>
<evidence type="ECO:0000256" key="8">
    <source>
        <dbReference type="ARBA" id="ARBA00022777"/>
    </source>
</evidence>
<evidence type="ECO:0000313" key="19">
    <source>
        <dbReference type="Proteomes" id="UP001151287"/>
    </source>
</evidence>
<keyword evidence="3" id="KW-0808">Transferase</keyword>
<dbReference type="Pfam" id="PF01657">
    <property type="entry name" value="Stress-antifung"/>
    <property type="match status" value="2"/>
</dbReference>
<keyword evidence="11 14" id="KW-0472">Membrane</keyword>
<organism evidence="18 19">
    <name type="scientific">Rhynchospora breviuscula</name>
    <dbReference type="NCBI Taxonomy" id="2022672"/>
    <lineage>
        <taxon>Eukaryota</taxon>
        <taxon>Viridiplantae</taxon>
        <taxon>Streptophyta</taxon>
        <taxon>Embryophyta</taxon>
        <taxon>Tracheophyta</taxon>
        <taxon>Spermatophyta</taxon>
        <taxon>Magnoliopsida</taxon>
        <taxon>Liliopsida</taxon>
        <taxon>Poales</taxon>
        <taxon>Cyperaceae</taxon>
        <taxon>Cyperoideae</taxon>
        <taxon>Rhynchosporeae</taxon>
        <taxon>Rhynchospora</taxon>
    </lineage>
</organism>
<evidence type="ECO:0000256" key="12">
    <source>
        <dbReference type="ARBA" id="ARBA00023180"/>
    </source>
</evidence>
<dbReference type="CDD" id="cd23509">
    <property type="entry name" value="Gnk2-like"/>
    <property type="match status" value="2"/>
</dbReference>
<evidence type="ECO:0000256" key="14">
    <source>
        <dbReference type="SAM" id="Phobius"/>
    </source>
</evidence>
<name>A0A9Q0C8P8_9POAL</name>